<dbReference type="Pfam" id="PF00368">
    <property type="entry name" value="HMG-CoA_red"/>
    <property type="match status" value="1"/>
</dbReference>
<dbReference type="Gene3D" id="3.90.770.10">
    <property type="entry name" value="3-hydroxy-3-methylglutaryl-coenzyme A Reductase, Chain A, domain 2"/>
    <property type="match status" value="2"/>
</dbReference>
<dbReference type="PROSITE" id="PS50065">
    <property type="entry name" value="HMG_COA_REDUCTASE_4"/>
    <property type="match status" value="1"/>
</dbReference>
<protein>
    <recommendedName>
        <fullName evidence="3">3-hydroxy-3-methylglutaryl coenzyme A reductase</fullName>
        <shortName evidence="3">HMG-CoA reductase</shortName>
        <ecNumber evidence="3">1.1.1.88</ecNumber>
    </recommendedName>
</protein>
<proteinExistence type="inferred from homology"/>
<dbReference type="NCBIfam" id="TIGR00532">
    <property type="entry name" value="HMG_CoA_R_NAD"/>
    <property type="match status" value="1"/>
</dbReference>
<dbReference type="GO" id="GO:0140643">
    <property type="term" value="F:hydroxymethylglutaryl-CoA reductase (NADH) activity"/>
    <property type="evidence" value="ECO:0007669"/>
    <property type="project" value="UniProtKB-EC"/>
</dbReference>
<keyword evidence="3" id="KW-0520">NAD</keyword>
<comment type="pathway">
    <text evidence="3">Metabolic intermediate metabolism; (R)-mevalonate degradation; (S)-3-hydroxy-3-methylglutaryl-CoA from (R)-mevalonate: step 1/1.</text>
</comment>
<dbReference type="InterPro" id="IPR023074">
    <property type="entry name" value="HMG_CoA_Rdtase_cat_sf"/>
</dbReference>
<dbReference type="GO" id="GO:0015936">
    <property type="term" value="P:coenzyme A metabolic process"/>
    <property type="evidence" value="ECO:0007669"/>
    <property type="project" value="InterPro"/>
</dbReference>
<dbReference type="InterPro" id="IPR009023">
    <property type="entry name" value="HMG_CoA_Rdtase_NAD(P)-bd_sf"/>
</dbReference>
<evidence type="ECO:0000256" key="2">
    <source>
        <dbReference type="ARBA" id="ARBA00023002"/>
    </source>
</evidence>
<comment type="similarity">
    <text evidence="1 3">Belongs to the HMG-CoA reductase family.</text>
</comment>
<dbReference type="CDD" id="cd00644">
    <property type="entry name" value="HMG-CoA_reductase_classII"/>
    <property type="match status" value="1"/>
</dbReference>
<name>A0A0C9PS41_LACPA</name>
<gene>
    <name evidence="4" type="ORF">LC0644_2320</name>
</gene>
<dbReference type="EC" id="1.1.1.88" evidence="3"/>
<dbReference type="Gene3D" id="1.10.8.660">
    <property type="match status" value="1"/>
</dbReference>
<evidence type="ECO:0000313" key="4">
    <source>
        <dbReference type="EMBL" id="GAN37731.1"/>
    </source>
</evidence>
<dbReference type="UniPathway" id="UPA00257">
    <property type="reaction ID" value="UER00367"/>
</dbReference>
<evidence type="ECO:0000313" key="5">
    <source>
        <dbReference type="Proteomes" id="UP000032552"/>
    </source>
</evidence>
<dbReference type="InterPro" id="IPR009029">
    <property type="entry name" value="HMG_CoA_Rdtase_sub-bd_dom_sf"/>
</dbReference>
<dbReference type="AlphaFoldDB" id="A0A0C9PS41"/>
<reference evidence="5" key="1">
    <citation type="submission" date="2014-05" db="EMBL/GenBank/DDBJ databases">
        <title>Whole genome sequencing of Lactobacillus casei NRIC0644.</title>
        <authorList>
            <person name="Atarashi H."/>
            <person name="Yoshida Y."/>
            <person name="Fujimura S."/>
            <person name="Tanaka N."/>
            <person name="Shiwa Y."/>
            <person name="Yoshikawa H."/>
            <person name="Okada S."/>
            <person name="Nakagawa J."/>
        </authorList>
    </citation>
    <scope>NUCLEOTIDE SEQUENCE [LARGE SCALE GENOMIC DNA]</scope>
    <source>
        <strain evidence="5">NRIC0644</strain>
    </source>
</reference>
<dbReference type="InterPro" id="IPR004553">
    <property type="entry name" value="HMG_CoA_Rdtase_bac-typ"/>
</dbReference>
<accession>A0A0C9PS41</accession>
<dbReference type="PRINTS" id="PR00071">
    <property type="entry name" value="HMGCOARDTASE"/>
</dbReference>
<evidence type="ECO:0000256" key="1">
    <source>
        <dbReference type="ARBA" id="ARBA00007661"/>
    </source>
</evidence>
<evidence type="ECO:0000256" key="3">
    <source>
        <dbReference type="RuleBase" id="RU361219"/>
    </source>
</evidence>
<dbReference type="EMBL" id="BAYM01000247">
    <property type="protein sequence ID" value="GAN37731.1"/>
    <property type="molecule type" value="Genomic_DNA"/>
</dbReference>
<comment type="catalytic activity">
    <reaction evidence="3">
        <text>(R)-mevalonate + 2 NAD(+) + CoA = (3S)-3-hydroxy-3-methylglutaryl-CoA + 2 NADH + 2 H(+)</text>
        <dbReference type="Rhea" id="RHEA:14833"/>
        <dbReference type="ChEBI" id="CHEBI:15378"/>
        <dbReference type="ChEBI" id="CHEBI:36464"/>
        <dbReference type="ChEBI" id="CHEBI:43074"/>
        <dbReference type="ChEBI" id="CHEBI:57287"/>
        <dbReference type="ChEBI" id="CHEBI:57540"/>
        <dbReference type="ChEBI" id="CHEBI:57945"/>
        <dbReference type="EC" id="1.1.1.88"/>
    </reaction>
</comment>
<organism evidence="4 5">
    <name type="scientific">Lacticaseibacillus paracasei NRIC 0644</name>
    <dbReference type="NCBI Taxonomy" id="1435038"/>
    <lineage>
        <taxon>Bacteria</taxon>
        <taxon>Bacillati</taxon>
        <taxon>Bacillota</taxon>
        <taxon>Bacilli</taxon>
        <taxon>Lactobacillales</taxon>
        <taxon>Lactobacillaceae</taxon>
        <taxon>Lacticaseibacillus</taxon>
    </lineage>
</organism>
<sequence length="426" mass="44819">MKFYELSPEKRRDQLVQEGWLTTQDAALLAGTHSLPEVTGARLIENAIGEFPLPLGVARNLLVNGQLHQVPIADEEPSVIAAASNGARLATANGGVRTHVAAHRVVAEVVLTNLTDLVQARQTILAHQTDIQKVIAVAHPSMIQRGGGLDQLTVESLGAQFLKIRLTLDPQQAMGANYANTVAEAVAAAVTSWVDGDVLVSILTNAPTELVTAEVSLEPVSLATKAVSGDVIAKKIVQLSDLAFVDAERAVTHNKGILNGIIGAVLATGNDTRAVAASIGAFACASGRYQPLSRWYMDQGHLVGHLQLPLPMGAVGGAIGALPMAQVVRRLGGYQNLAIMQQVIAALGLVQNLAAMRALAGPGIQAGHMKLQANALAIAAGATETELPMLVNALRQGSMDLKHAQQYLTTIRLNKKVGQSKDENRD</sequence>
<dbReference type="Proteomes" id="UP000032552">
    <property type="component" value="Unassembled WGS sequence"/>
</dbReference>
<dbReference type="SUPFAM" id="SSF56542">
    <property type="entry name" value="Substrate-binding domain of HMG-CoA reductase"/>
    <property type="match status" value="1"/>
</dbReference>
<dbReference type="PANTHER" id="PTHR10572:SF24">
    <property type="entry name" value="3-HYDROXY-3-METHYLGLUTARYL-COENZYME A REDUCTASE"/>
    <property type="match status" value="1"/>
</dbReference>
<dbReference type="InterPro" id="IPR002202">
    <property type="entry name" value="HMG_CoA_Rdtase"/>
</dbReference>
<dbReference type="PANTHER" id="PTHR10572">
    <property type="entry name" value="3-HYDROXY-3-METHYLGLUTARYL-COENZYME A REDUCTASE"/>
    <property type="match status" value="1"/>
</dbReference>
<dbReference type="GO" id="GO:0004420">
    <property type="term" value="F:hydroxymethylglutaryl-CoA reductase (NADPH) activity"/>
    <property type="evidence" value="ECO:0007669"/>
    <property type="project" value="InterPro"/>
</dbReference>
<dbReference type="SUPFAM" id="SSF55035">
    <property type="entry name" value="NAD-binding domain of HMG-CoA reductase"/>
    <property type="match status" value="1"/>
</dbReference>
<dbReference type="RefSeq" id="WP_003575994.1">
    <property type="nucleotide sequence ID" value="NZ_BAYM01000247.1"/>
</dbReference>
<keyword evidence="2 3" id="KW-0560">Oxidoreductase</keyword>
<comment type="caution">
    <text evidence="4">The sequence shown here is derived from an EMBL/GenBank/DDBJ whole genome shotgun (WGS) entry which is preliminary data.</text>
</comment>